<feature type="region of interest" description="Disordered" evidence="13">
    <location>
        <begin position="769"/>
        <end position="819"/>
    </location>
</feature>
<evidence type="ECO:0000256" key="12">
    <source>
        <dbReference type="SAM" id="Coils"/>
    </source>
</evidence>
<dbReference type="Gene3D" id="3.40.50.300">
    <property type="entry name" value="P-loop containing nucleotide triphosphate hydrolases"/>
    <property type="match status" value="2"/>
</dbReference>
<feature type="domain" description="Rad50/SbcC-type AAA" evidence="14">
    <location>
        <begin position="28"/>
        <end position="315"/>
    </location>
</feature>
<keyword evidence="11" id="KW-0539">Nucleus</keyword>
<evidence type="ECO:0000256" key="5">
    <source>
        <dbReference type="ARBA" id="ARBA00022741"/>
    </source>
</evidence>
<evidence type="ECO:0000256" key="11">
    <source>
        <dbReference type="ARBA" id="ARBA00023242"/>
    </source>
</evidence>
<dbReference type="Proteomes" id="UP000315496">
    <property type="component" value="Chromosome 5"/>
</dbReference>
<evidence type="ECO:0000256" key="6">
    <source>
        <dbReference type="ARBA" id="ARBA00022763"/>
    </source>
</evidence>
<evidence type="ECO:0000313" key="16">
    <source>
        <dbReference type="Proteomes" id="UP000315496"/>
    </source>
</evidence>
<evidence type="ECO:0000256" key="4">
    <source>
        <dbReference type="ARBA" id="ARBA00022454"/>
    </source>
</evidence>
<keyword evidence="7" id="KW-0067">ATP-binding</keyword>
<evidence type="ECO:0000256" key="2">
    <source>
        <dbReference type="ARBA" id="ARBA00004286"/>
    </source>
</evidence>
<dbReference type="Pfam" id="PF13476">
    <property type="entry name" value="AAA_23"/>
    <property type="match status" value="1"/>
</dbReference>
<keyword evidence="16" id="KW-1185">Reference proteome</keyword>
<dbReference type="GO" id="GO:0030915">
    <property type="term" value="C:Smc5-Smc6 complex"/>
    <property type="evidence" value="ECO:0007669"/>
    <property type="project" value="TreeGrafter"/>
</dbReference>
<dbReference type="OrthoDB" id="10072614at2759"/>
<comment type="caution">
    <text evidence="15">The sequence shown here is derived from an EMBL/GenBank/DDBJ whole genome shotgun (WGS) entry which is preliminary data.</text>
</comment>
<dbReference type="GO" id="GO:0016887">
    <property type="term" value="F:ATP hydrolysis activity"/>
    <property type="evidence" value="ECO:0007669"/>
    <property type="project" value="InterPro"/>
</dbReference>
<dbReference type="GO" id="GO:0003684">
    <property type="term" value="F:damaged DNA binding"/>
    <property type="evidence" value="ECO:0007669"/>
    <property type="project" value="TreeGrafter"/>
</dbReference>
<dbReference type="VEuPathDB" id="GiardiaDB:GMRT_13944"/>
<evidence type="ECO:0000256" key="9">
    <source>
        <dbReference type="ARBA" id="ARBA00023172"/>
    </source>
</evidence>
<feature type="coiled-coil region" evidence="12">
    <location>
        <begin position="271"/>
        <end position="342"/>
    </location>
</feature>
<keyword evidence="4" id="KW-0158">Chromosome</keyword>
<dbReference type="SUPFAM" id="SSF52540">
    <property type="entry name" value="P-loop containing nucleoside triphosphate hydrolases"/>
    <property type="match status" value="1"/>
</dbReference>
<proteinExistence type="inferred from homology"/>
<accession>A0A4Z1SLF3</accession>
<dbReference type="PANTHER" id="PTHR19306">
    <property type="entry name" value="STRUCTURAL MAINTENANCE OF CHROMOSOMES 5,6 SMC5, SMC6"/>
    <property type="match status" value="1"/>
</dbReference>
<dbReference type="PANTHER" id="PTHR19306:SF6">
    <property type="entry name" value="STRUCTURAL MAINTENANCE OF CHROMOSOMES PROTEIN 6"/>
    <property type="match status" value="1"/>
</dbReference>
<dbReference type="InterPro" id="IPR038729">
    <property type="entry name" value="Rad50/SbcC_AAA"/>
</dbReference>
<evidence type="ECO:0000256" key="3">
    <source>
        <dbReference type="ARBA" id="ARBA00006793"/>
    </source>
</evidence>
<gene>
    <name evidence="15" type="ORF">GMRT_13944</name>
</gene>
<dbReference type="InterPro" id="IPR027417">
    <property type="entry name" value="P-loop_NTPase"/>
</dbReference>
<evidence type="ECO:0000256" key="13">
    <source>
        <dbReference type="SAM" id="MobiDB-lite"/>
    </source>
</evidence>
<dbReference type="EMBL" id="VDLU01000005">
    <property type="protein sequence ID" value="TNJ26472.1"/>
    <property type="molecule type" value="Genomic_DNA"/>
</dbReference>
<feature type="compositionally biased region" description="Basic and acidic residues" evidence="13">
    <location>
        <begin position="769"/>
        <end position="795"/>
    </location>
</feature>
<dbReference type="GO" id="GO:0000724">
    <property type="term" value="P:double-strand break repair via homologous recombination"/>
    <property type="evidence" value="ECO:0007669"/>
    <property type="project" value="TreeGrafter"/>
</dbReference>
<evidence type="ECO:0000256" key="8">
    <source>
        <dbReference type="ARBA" id="ARBA00023054"/>
    </source>
</evidence>
<keyword evidence="9" id="KW-0233">DNA recombination</keyword>
<sequence>MGPEPRHPPLMAVDRHPSMYTSNGRILRVEIHHFLTHVDKVVDFKTPITLIHGQNGSGKSSIIQAIHFAMGGRPELIRDDCTSWDGFRTSSVNSQDNVSRGQETSVTLFFTVCAEGQHRVRAIRRTIKARNANYSVCEDYRNEASVFSRQNLETVEHLLRRMGHFPNNDLTMVSQSRMKVLGQASGADRYAAFMAATGLKSTQEDLRSSRRNIEESYGNLISLTQSYKETKARQRVVRKILKDNSRYRTLMGQKKRLSCVGEAIGTQLTRIGNYQKRLEVQEKRQKLLEKKANIGNLEERMKQIENSKLQLRDDLRVLTTEKEKVESELSGVMRECSLLTNEMNIQKSKLSSLNQHRARLSRYSQTYKENIEHEQRIIESGTPPSFTEVEPTPNPELKDLEREREGWEKDILTLRNEQETLHQSLNCCRRKEQEIDDGLKLAMECKQHKRDEVELHKKTLECIGLSGTMQELCLRSLPRDYQNLYRAIKSVSTRSAVYAPVGAYFACKTTDEDVYKSLSAYLNADILQLVAITDNSDSHLVHQQVRLNNMRNQTILKLSPFRMRTHCYEEISRLISPDLRSLVTPITEYLEFFDDNVLHIVELQHNIMHVLICKNKDAAYRLLTETAASQINPICLIAGKCLKIRRGISGSFITSHIGNLRGRRTFLTNISGNRESTQSKLKAAKKDLEEWERKETQLTQQREGEEYRENARKIKEYEAEREALEKRLGEMGEKTRALTEKIEALMKEDMQKLSDYNLRRRAARNRLDEYKSARRRRDAESQKYNDNEKQIKELEKEMEEVEGSLRDLHQRESQPSRRLAQLRQKEEQIKQQIDAKNEELSRCSVEALAQTREEEMRQAKMMADDIIADEQAFNEREKDISAKLETIFSHLFELDGIENDRYFDADLDIPISIGVTRDVYEREGMFNAVDRLTGVTPDQGDEGRDHLQKLDADIGRKCTRCESITQDIQATCNVDLEEKEDEYYDLTMKCSDLEKRHRETREDVKNVTHMTYKSYIHFFNMRAATSDDICNCFSENSRAIKLQQSLRIVHESVDLIPGYIATEFSDDDLYSQYMDTCGEVWEDVQEPAVHQGPRMRGSIEIVAGVRNIGTFSGGESSFTSISLIVACWKLVKTAYAQIDEWDVFMDATRRREAFKQLVNVLKDTNIQCVLVTPNDVELERVDQKLHDLISVIYLDAIRPSDQ</sequence>
<evidence type="ECO:0000313" key="15">
    <source>
        <dbReference type="EMBL" id="TNJ26472.1"/>
    </source>
</evidence>
<feature type="compositionally biased region" description="Basic and acidic residues" evidence="13">
    <location>
        <begin position="803"/>
        <end position="815"/>
    </location>
</feature>
<reference evidence="15 16" key="1">
    <citation type="submission" date="2019-05" db="EMBL/GenBank/DDBJ databases">
        <title>The compact genome of Giardia muris reveals important steps in the evolution of intestinal protozoan parasites.</title>
        <authorList>
            <person name="Xu F."/>
            <person name="Jimenez-Gonzalez A."/>
            <person name="Einarsson E."/>
            <person name="Astvaldsson A."/>
            <person name="Peirasmaki D."/>
            <person name="Eckmann L."/>
            <person name="Andersson J.O."/>
            <person name="Svard S.G."/>
            <person name="Jerlstrom-Hultqvist J."/>
        </authorList>
    </citation>
    <scope>NUCLEOTIDE SEQUENCE [LARGE SCALE GENOMIC DNA]</scope>
    <source>
        <strain evidence="15 16">Roberts-Thomson</strain>
    </source>
</reference>
<comment type="similarity">
    <text evidence="3">Belongs to the SMC family. SMC6 subfamily.</text>
</comment>
<evidence type="ECO:0000259" key="14">
    <source>
        <dbReference type="Pfam" id="PF13476"/>
    </source>
</evidence>
<dbReference type="GO" id="GO:0003697">
    <property type="term" value="F:single-stranded DNA binding"/>
    <property type="evidence" value="ECO:0007669"/>
    <property type="project" value="TreeGrafter"/>
</dbReference>
<keyword evidence="8 12" id="KW-0175">Coiled coil</keyword>
<comment type="subcellular location">
    <subcellularLocation>
        <location evidence="2">Chromosome</location>
    </subcellularLocation>
    <subcellularLocation>
        <location evidence="1">Nucleus</location>
    </subcellularLocation>
</comment>
<dbReference type="GO" id="GO:0005524">
    <property type="term" value="F:ATP binding"/>
    <property type="evidence" value="ECO:0007669"/>
    <property type="project" value="UniProtKB-KW"/>
</dbReference>
<dbReference type="GO" id="GO:0005634">
    <property type="term" value="C:nucleus"/>
    <property type="evidence" value="ECO:0007669"/>
    <property type="project" value="UniProtKB-SubCell"/>
</dbReference>
<keyword evidence="6" id="KW-0227">DNA damage</keyword>
<name>A0A4Z1SLF3_GIAMU</name>
<keyword evidence="10" id="KW-0234">DNA repair</keyword>
<evidence type="ECO:0000256" key="10">
    <source>
        <dbReference type="ARBA" id="ARBA00023204"/>
    </source>
</evidence>
<dbReference type="AlphaFoldDB" id="A0A4Z1SLF3"/>
<protein>
    <submittedName>
        <fullName evidence="15">SMC6 protein</fullName>
    </submittedName>
</protein>
<keyword evidence="5" id="KW-0547">Nucleotide-binding</keyword>
<evidence type="ECO:0000256" key="7">
    <source>
        <dbReference type="ARBA" id="ARBA00022840"/>
    </source>
</evidence>
<organism evidence="15 16">
    <name type="scientific">Giardia muris</name>
    <dbReference type="NCBI Taxonomy" id="5742"/>
    <lineage>
        <taxon>Eukaryota</taxon>
        <taxon>Metamonada</taxon>
        <taxon>Diplomonadida</taxon>
        <taxon>Hexamitidae</taxon>
        <taxon>Giardiinae</taxon>
        <taxon>Giardia</taxon>
    </lineage>
</organism>
<evidence type="ECO:0000256" key="1">
    <source>
        <dbReference type="ARBA" id="ARBA00004123"/>
    </source>
</evidence>
<dbReference type="GO" id="GO:0035861">
    <property type="term" value="C:site of double-strand break"/>
    <property type="evidence" value="ECO:0007669"/>
    <property type="project" value="TreeGrafter"/>
</dbReference>